<evidence type="ECO:0000256" key="1">
    <source>
        <dbReference type="ARBA" id="ARBA00022460"/>
    </source>
</evidence>
<dbReference type="InterPro" id="IPR000618">
    <property type="entry name" value="Insect_cuticle"/>
</dbReference>
<feature type="compositionally biased region" description="Polar residues" evidence="3">
    <location>
        <begin position="154"/>
        <end position="178"/>
    </location>
</feature>
<feature type="compositionally biased region" description="Low complexity" evidence="3">
    <location>
        <begin position="214"/>
        <end position="226"/>
    </location>
</feature>
<feature type="region of interest" description="Disordered" evidence="3">
    <location>
        <begin position="1"/>
        <end position="24"/>
    </location>
</feature>
<evidence type="ECO:0000256" key="2">
    <source>
        <dbReference type="PROSITE-ProRule" id="PRU00497"/>
    </source>
</evidence>
<dbReference type="PANTHER" id="PTHR12236:SF79">
    <property type="entry name" value="CUTICULAR PROTEIN 50CB-RELATED"/>
    <property type="match status" value="1"/>
</dbReference>
<dbReference type="PANTHER" id="PTHR12236">
    <property type="entry name" value="STRUCTURAL CONTITUENT OF CUTICLE"/>
    <property type="match status" value="1"/>
</dbReference>
<gene>
    <name evidence="4" type="ORF">L798_12618</name>
</gene>
<dbReference type="PROSITE" id="PS00233">
    <property type="entry name" value="CHIT_BIND_RR_1"/>
    <property type="match status" value="1"/>
</dbReference>
<evidence type="ECO:0000313" key="5">
    <source>
        <dbReference type="Proteomes" id="UP000027135"/>
    </source>
</evidence>
<evidence type="ECO:0000256" key="3">
    <source>
        <dbReference type="SAM" id="MobiDB-lite"/>
    </source>
</evidence>
<feature type="compositionally biased region" description="Low complexity" evidence="3">
    <location>
        <begin position="632"/>
        <end position="671"/>
    </location>
</feature>
<feature type="compositionally biased region" description="Basic and acidic residues" evidence="3">
    <location>
        <begin position="902"/>
        <end position="915"/>
    </location>
</feature>
<feature type="compositionally biased region" description="Basic and acidic residues" evidence="3">
    <location>
        <begin position="14"/>
        <end position="24"/>
    </location>
</feature>
<name>A0A067R5H3_ZOONE</name>
<feature type="compositionally biased region" description="Polar residues" evidence="3">
    <location>
        <begin position="185"/>
        <end position="195"/>
    </location>
</feature>
<feature type="compositionally biased region" description="Polar residues" evidence="3">
    <location>
        <begin position="227"/>
        <end position="237"/>
    </location>
</feature>
<dbReference type="InterPro" id="IPR031311">
    <property type="entry name" value="CHIT_BIND_RR_consensus"/>
</dbReference>
<dbReference type="PROSITE" id="PS51155">
    <property type="entry name" value="CHIT_BIND_RR_2"/>
    <property type="match status" value="1"/>
</dbReference>
<feature type="region of interest" description="Disordered" evidence="3">
    <location>
        <begin position="895"/>
        <end position="915"/>
    </location>
</feature>
<dbReference type="InParanoid" id="A0A067R5H3"/>
<dbReference type="EMBL" id="KK852950">
    <property type="protein sequence ID" value="KDR13357.1"/>
    <property type="molecule type" value="Genomic_DNA"/>
</dbReference>
<keyword evidence="1 2" id="KW-0193">Cuticle</keyword>
<proteinExistence type="predicted"/>
<evidence type="ECO:0000313" key="4">
    <source>
        <dbReference type="EMBL" id="KDR13357.1"/>
    </source>
</evidence>
<sequence length="1415" mass="154434">MTLCSATPPAGYLKKPDNDKDPPKYEFGYHVRDGKGGRQGHLETRDGIYALGLYYVTLPDGSGQSVRYFADDWGYHPLVSYTSSTKTGSTKTHFALGEKAVAALARSKESNSLISATRPTASTVKNSVLKLSNGVGSGDSDTGNSQKIIPGSVDLSSNRVVKPGSKSSSYQHASQPSEHQVDVSDINNIVDSNGGSENGEYEVVTPLYSPSQRLTSSGSPSSFLTSEQTSNYEPGQEFQQISTKGVGSYSYQLIEIGGDSSGNKVSGSLSTVFLPLSSKTVNTESVNSSRDENGNNFKVTSHVNNKNIALQFGDKIPNVGSAFIQTVSSVDQDQNDIYKEKEYIFKDTSPPAPQRHSVLRPIIVAEIYPKERDKETIQSVRPIVILPSTTAATIHASHFPESTSSISLPGSGEAQSGSIVSKKLKAIDEYSTPSNTLLHSQDGSLSYSSGSESISQSLGSVNNDRLAGHIVSQVYSTPKPVLLSHIKQTTASVSSSGLEGSSSESASFADGRHTAHAEPLVHTTPVPVFLSYSHGSSNAQQNVSPLVVLYPPASSYSHISSSTRSGTNGDVITGVYSTPTPVSLLQSQEFSSYASNRSEEYPQKEYTTTTDNGDSQRVIESQPSNPTSVYISHSPKSSSFSVSDSGGSSQVSSSITATSNGNSGHISGSGIFSATSRPPVESNSNSELSLSGHISSPAILLNLNSQPISTTLTSSINVLAPIQAGVSSGLKPHQQLTAVSDVPSTPEATPQPPKVKEDIDDIPQTNTVVEVEKAVLLDFNKLLLKPDGENKENVGVPASAVPTANAQQVTESRKQVDQISDQQQIFSGNPIEYVYGQPLTGLQAYPQIGYSLPRLIGSTEQLLYGYNLPNFDVQKPTHFSYNPKQQFHSGVELQAPYQQSSEKGKEKQQEEEYAHKQANGLLQTIPEYQQQVTEFEKVRGKYQHDQRLKIQLEDVSQSRLQNGVNNKQLAGGGRHIFGQQLPGVTQAESGYSQRPVQPETEVKQYQAPEQISQEITYQQPLEIRQQTQYQSPTEINQQVLYQPLGQQIGYQLPIEFNQQIEFLVPTKLNQPIQQAVNTVGVQSSYNQHTNILPELTQQTTPTSTQALEVSSQTINLGQPSYNRKPDQEYNHQLLEEEMQEKVRFSNQISKDLKQLHVDYNEGSVRTQVPVNTLKEEKILSLPVEYPALPPPAVVHLNRPQAVLKVEKSKSTDNTRLITVVKPVPVHHTKVVEKPIPVPHAVPVEVTKLVPVERPVPYPHPVPVPYAVPHPIEVPVPHLVPYPHIVPVPYKELHPVFFRNDKPYKNDLSLYHYQVQNFPSSTPLPVILKTLQYNGGRYGVPVSIKPQHFHPSPVPQPVYLTPPPLKVSGRGRELQQTKNLDHFRTLCVEYGFKPPLVPSVQIYDVPPSAYGPPKKD</sequence>
<dbReference type="Pfam" id="PF00379">
    <property type="entry name" value="Chitin_bind_4"/>
    <property type="match status" value="1"/>
</dbReference>
<dbReference type="InterPro" id="IPR051217">
    <property type="entry name" value="Insect_Cuticle_Struc_Prot"/>
</dbReference>
<feature type="region of interest" description="Disordered" evidence="3">
    <location>
        <begin position="134"/>
        <end position="237"/>
    </location>
</feature>
<dbReference type="GO" id="GO:0005615">
    <property type="term" value="C:extracellular space"/>
    <property type="evidence" value="ECO:0007669"/>
    <property type="project" value="TreeGrafter"/>
</dbReference>
<feature type="region of interest" description="Disordered" evidence="3">
    <location>
        <begin position="493"/>
        <end position="514"/>
    </location>
</feature>
<feature type="compositionally biased region" description="Polar residues" evidence="3">
    <location>
        <begin position="605"/>
        <end position="631"/>
    </location>
</feature>
<feature type="compositionally biased region" description="Polar residues" evidence="3">
    <location>
        <begin position="739"/>
        <end position="748"/>
    </location>
</feature>
<protein>
    <submittedName>
        <fullName evidence="4">Pro-resilin</fullName>
    </submittedName>
</protein>
<dbReference type="Proteomes" id="UP000027135">
    <property type="component" value="Unassembled WGS sequence"/>
</dbReference>
<dbReference type="GO" id="GO:0031012">
    <property type="term" value="C:extracellular matrix"/>
    <property type="evidence" value="ECO:0007669"/>
    <property type="project" value="TreeGrafter"/>
</dbReference>
<feature type="region of interest" description="Disordered" evidence="3">
    <location>
        <begin position="739"/>
        <end position="759"/>
    </location>
</feature>
<reference evidence="4 5" key="1">
    <citation type="journal article" date="2014" name="Nat. Commun.">
        <title>Molecular traces of alternative social organization in a termite genome.</title>
        <authorList>
            <person name="Terrapon N."/>
            <person name="Li C."/>
            <person name="Robertson H.M."/>
            <person name="Ji L."/>
            <person name="Meng X."/>
            <person name="Booth W."/>
            <person name="Chen Z."/>
            <person name="Childers C.P."/>
            <person name="Glastad K.M."/>
            <person name="Gokhale K."/>
            <person name="Gowin J."/>
            <person name="Gronenberg W."/>
            <person name="Hermansen R.A."/>
            <person name="Hu H."/>
            <person name="Hunt B.G."/>
            <person name="Huylmans A.K."/>
            <person name="Khalil S.M."/>
            <person name="Mitchell R.D."/>
            <person name="Munoz-Torres M.C."/>
            <person name="Mustard J.A."/>
            <person name="Pan H."/>
            <person name="Reese J.T."/>
            <person name="Scharf M.E."/>
            <person name="Sun F."/>
            <person name="Vogel H."/>
            <person name="Xiao J."/>
            <person name="Yang W."/>
            <person name="Yang Z."/>
            <person name="Yang Z."/>
            <person name="Zhou J."/>
            <person name="Zhu J."/>
            <person name="Brent C.S."/>
            <person name="Elsik C.G."/>
            <person name="Goodisman M.A."/>
            <person name="Liberles D.A."/>
            <person name="Roe R.M."/>
            <person name="Vargo E.L."/>
            <person name="Vilcinskas A."/>
            <person name="Wang J."/>
            <person name="Bornberg-Bauer E."/>
            <person name="Korb J."/>
            <person name="Zhang G."/>
            <person name="Liebig J."/>
        </authorList>
    </citation>
    <scope>NUCLEOTIDE SEQUENCE [LARGE SCALE GENOMIC DNA]</scope>
    <source>
        <tissue evidence="4">Whole organism</tissue>
    </source>
</reference>
<accession>A0A067R5H3</accession>
<dbReference type="GO" id="GO:0042302">
    <property type="term" value="F:structural constituent of cuticle"/>
    <property type="evidence" value="ECO:0007669"/>
    <property type="project" value="UniProtKB-UniRule"/>
</dbReference>
<organism evidence="4 5">
    <name type="scientific">Zootermopsis nevadensis</name>
    <name type="common">Dampwood termite</name>
    <dbReference type="NCBI Taxonomy" id="136037"/>
    <lineage>
        <taxon>Eukaryota</taxon>
        <taxon>Metazoa</taxon>
        <taxon>Ecdysozoa</taxon>
        <taxon>Arthropoda</taxon>
        <taxon>Hexapoda</taxon>
        <taxon>Insecta</taxon>
        <taxon>Pterygota</taxon>
        <taxon>Neoptera</taxon>
        <taxon>Polyneoptera</taxon>
        <taxon>Dictyoptera</taxon>
        <taxon>Blattodea</taxon>
        <taxon>Blattoidea</taxon>
        <taxon>Termitoidae</taxon>
        <taxon>Termopsidae</taxon>
        <taxon>Zootermopsis</taxon>
    </lineage>
</organism>
<feature type="region of interest" description="Disordered" evidence="3">
    <location>
        <begin position="589"/>
        <end position="689"/>
    </location>
</feature>
<keyword evidence="5" id="KW-1185">Reference proteome</keyword>
<feature type="compositionally biased region" description="Low complexity" evidence="3">
    <location>
        <begin position="493"/>
        <end position="507"/>
    </location>
</feature>
<dbReference type="STRING" id="136037.A0A067R5H3"/>